<evidence type="ECO:0000256" key="2">
    <source>
        <dbReference type="ARBA" id="ARBA00022692"/>
    </source>
</evidence>
<feature type="transmembrane region" description="Helical" evidence="5">
    <location>
        <begin position="38"/>
        <end position="57"/>
    </location>
</feature>
<dbReference type="PROSITE" id="PS50262">
    <property type="entry name" value="G_PROTEIN_RECEP_F1_2"/>
    <property type="match status" value="1"/>
</dbReference>
<dbReference type="Proteomes" id="UP000036681">
    <property type="component" value="Unplaced"/>
</dbReference>
<keyword evidence="2 5" id="KW-0812">Transmembrane</keyword>
<dbReference type="InterPro" id="IPR017452">
    <property type="entry name" value="GPCR_Rhodpsn_7TM"/>
</dbReference>
<evidence type="ECO:0000256" key="5">
    <source>
        <dbReference type="SAM" id="Phobius"/>
    </source>
</evidence>
<keyword evidence="4 5" id="KW-0472">Membrane</keyword>
<dbReference type="SUPFAM" id="SSF81321">
    <property type="entry name" value="Family A G protein-coupled receptor-like"/>
    <property type="match status" value="1"/>
</dbReference>
<evidence type="ECO:0000256" key="4">
    <source>
        <dbReference type="ARBA" id="ARBA00023136"/>
    </source>
</evidence>
<comment type="subcellular location">
    <subcellularLocation>
        <location evidence="1">Membrane</location>
    </subcellularLocation>
</comment>
<protein>
    <submittedName>
        <fullName evidence="8">G_PROTEIN_RECEP_F1_2 domain-containing protein</fullName>
    </submittedName>
</protein>
<evidence type="ECO:0000259" key="6">
    <source>
        <dbReference type="PROSITE" id="PS50262"/>
    </source>
</evidence>
<dbReference type="PANTHER" id="PTHR46709:SF8">
    <property type="entry name" value="G-PROTEIN COUPLED RECEPTORS FAMILY 1 PROFILE DOMAIN-CONTAINING PROTEIN"/>
    <property type="match status" value="1"/>
</dbReference>
<dbReference type="Gene3D" id="1.20.1070.10">
    <property type="entry name" value="Rhodopsin 7-helix transmembrane proteins"/>
    <property type="match status" value="1"/>
</dbReference>
<keyword evidence="7" id="KW-1185">Reference proteome</keyword>
<evidence type="ECO:0000313" key="8">
    <source>
        <dbReference type="WBParaSite" id="ALUE_0000213901-mRNA-1"/>
    </source>
</evidence>
<reference evidence="8" key="1">
    <citation type="submission" date="2017-02" db="UniProtKB">
        <authorList>
            <consortium name="WormBaseParasite"/>
        </authorList>
    </citation>
    <scope>IDENTIFICATION</scope>
</reference>
<sequence length="87" mass="9938">MVLVGCIGTTIALISFVENILVFYTFVYSKVLRRRNLLYLTCLSLCDIFVSVSYIGIMSMQLKWSFLFRKKTEEYAARSLAGIGTCF</sequence>
<dbReference type="WBParaSite" id="ALUE_0000213901-mRNA-1">
    <property type="protein sequence ID" value="ALUE_0000213901-mRNA-1"/>
    <property type="gene ID" value="ALUE_0000213901"/>
</dbReference>
<organism evidence="7 8">
    <name type="scientific">Ascaris lumbricoides</name>
    <name type="common">Giant roundworm</name>
    <dbReference type="NCBI Taxonomy" id="6252"/>
    <lineage>
        <taxon>Eukaryota</taxon>
        <taxon>Metazoa</taxon>
        <taxon>Ecdysozoa</taxon>
        <taxon>Nematoda</taxon>
        <taxon>Chromadorea</taxon>
        <taxon>Rhabditida</taxon>
        <taxon>Spirurina</taxon>
        <taxon>Ascaridomorpha</taxon>
        <taxon>Ascaridoidea</taxon>
        <taxon>Ascarididae</taxon>
        <taxon>Ascaris</taxon>
    </lineage>
</organism>
<evidence type="ECO:0000256" key="3">
    <source>
        <dbReference type="ARBA" id="ARBA00022989"/>
    </source>
</evidence>
<keyword evidence="3 5" id="KW-1133">Transmembrane helix</keyword>
<evidence type="ECO:0000313" key="7">
    <source>
        <dbReference type="Proteomes" id="UP000036681"/>
    </source>
</evidence>
<feature type="domain" description="G-protein coupled receptors family 1 profile" evidence="6">
    <location>
        <begin position="18"/>
        <end position="87"/>
    </location>
</feature>
<evidence type="ECO:0000256" key="1">
    <source>
        <dbReference type="ARBA" id="ARBA00004370"/>
    </source>
</evidence>
<name>A0A0M3HKU4_ASCLU</name>
<proteinExistence type="predicted"/>
<dbReference type="GO" id="GO:0016020">
    <property type="term" value="C:membrane"/>
    <property type="evidence" value="ECO:0007669"/>
    <property type="project" value="UniProtKB-SubCell"/>
</dbReference>
<accession>A0A0M3HKU4</accession>
<dbReference type="AlphaFoldDB" id="A0A0M3HKU4"/>
<feature type="transmembrane region" description="Helical" evidence="5">
    <location>
        <begin position="6"/>
        <end position="26"/>
    </location>
</feature>
<dbReference type="PANTHER" id="PTHR46709">
    <property type="entry name" value="PROTEIN CBG23488-RELATED"/>
    <property type="match status" value="1"/>
</dbReference>